<reference evidence="2" key="1">
    <citation type="submission" date="2018-04" db="EMBL/GenBank/DDBJ databases">
        <authorList>
            <person name="Cornet L."/>
        </authorList>
    </citation>
    <scope>NUCLEOTIDE SEQUENCE [LARGE SCALE GENOMIC DNA]</scope>
</reference>
<name>A0A2W4UBV5_9CYAN</name>
<dbReference type="PANTHER" id="PTHR38134:SF2">
    <property type="entry name" value="GALACTOKINASE"/>
    <property type="match status" value="1"/>
</dbReference>
<dbReference type="EMBL" id="QBMC01000060">
    <property type="protein sequence ID" value="PZO18092.1"/>
    <property type="molecule type" value="Genomic_DNA"/>
</dbReference>
<dbReference type="Proteomes" id="UP000249354">
    <property type="component" value="Unassembled WGS sequence"/>
</dbReference>
<keyword evidence="1" id="KW-0808">Transferase</keyword>
<gene>
    <name evidence="1" type="ORF">DCF25_10330</name>
</gene>
<evidence type="ECO:0000313" key="2">
    <source>
        <dbReference type="Proteomes" id="UP000249354"/>
    </source>
</evidence>
<proteinExistence type="predicted"/>
<comment type="caution">
    <text evidence="1">The sequence shown here is derived from an EMBL/GenBank/DDBJ whole genome shotgun (WGS) entry which is preliminary data.</text>
</comment>
<reference evidence="1 2" key="2">
    <citation type="submission" date="2018-06" db="EMBL/GenBank/DDBJ databases">
        <title>Metagenomic assembly of (sub)arctic Cyanobacteria and their associated microbiome from non-axenic cultures.</title>
        <authorList>
            <person name="Baurain D."/>
        </authorList>
    </citation>
    <scope>NUCLEOTIDE SEQUENCE [LARGE SCALE GENOMIC DNA]</scope>
    <source>
        <strain evidence="1">ULC129bin1</strain>
    </source>
</reference>
<accession>A0A2W4UBV5</accession>
<sequence>MPTLYIAVTNHGFGHATRAASVATEVRQRCNLASIPLKLIMATRAPKWLLDSYLIGDYVHYPVGVDIGVLQSDSLTMDKAATLREVQAIQAAEDRIVAAEADYLRSQNVDLVLADLPPLMPKIAKAAGVPCWMMGNFGWDFIYRAWGDEFKPVVDWIEDCYSKGDRTFRLPFHEPMAAFPNITDVGLTGGIPKYTSEYLRKLMASDVPPERTALLTFGGLGLSQIPYDALKKFPNWQFITFDPQAPELPNLYRVRDRTMRPVDWMVMCDRIVSKPGYSTFAEACLLDKGIITITRDCFAEAPVLISGIQDYATHKIVEAADFFNGDWSFITADLQPPHKSEKLDKTGQAEIATAITAYLAEQMVGPPRHTHPVSKID</sequence>
<dbReference type="PANTHER" id="PTHR38134">
    <property type="entry name" value="SLR1395 PROTEIN"/>
    <property type="match status" value="1"/>
</dbReference>
<dbReference type="GO" id="GO:0016740">
    <property type="term" value="F:transferase activity"/>
    <property type="evidence" value="ECO:0007669"/>
    <property type="project" value="UniProtKB-KW"/>
</dbReference>
<dbReference type="InterPro" id="IPR053205">
    <property type="entry name" value="GHMP_kinase_L-arabinokinase"/>
</dbReference>
<organism evidence="1 2">
    <name type="scientific">Leptolyngbya foveolarum</name>
    <dbReference type="NCBI Taxonomy" id="47253"/>
    <lineage>
        <taxon>Bacteria</taxon>
        <taxon>Bacillati</taxon>
        <taxon>Cyanobacteriota</taxon>
        <taxon>Cyanophyceae</taxon>
        <taxon>Leptolyngbyales</taxon>
        <taxon>Leptolyngbyaceae</taxon>
        <taxon>Leptolyngbya group</taxon>
        <taxon>Leptolyngbya</taxon>
    </lineage>
</organism>
<dbReference type="AlphaFoldDB" id="A0A2W4UBV5"/>
<protein>
    <submittedName>
        <fullName evidence="1">Glycosyl transferase</fullName>
    </submittedName>
</protein>
<evidence type="ECO:0000313" key="1">
    <source>
        <dbReference type="EMBL" id="PZO18092.1"/>
    </source>
</evidence>